<evidence type="ECO:0000256" key="2">
    <source>
        <dbReference type="ARBA" id="ARBA00022448"/>
    </source>
</evidence>
<dbReference type="PROSITE" id="PS50267">
    <property type="entry name" value="NA_NEUROTRAN_SYMP_3"/>
    <property type="match status" value="1"/>
</dbReference>
<protein>
    <submittedName>
        <fullName evidence="7">Sodium-dependent transporter</fullName>
    </submittedName>
</protein>
<sequence>MSRATGEKQNGTGNKNRWASKLGFILATTGAAIGLGNLWKFPYLMGKNGGFSFLAAYLFFICVLGLPVMITEMSLGRKTRHDPVQAYGDVHPHAKVVGVFGVLAAFIILSYYSVIGGWILKYFFSYATTLQAPADFEAFIGNAGEPVFWHFLFMLMTALICFFGVRGIEKASKFMMPALFVILLIIVVRSVTLPGASKGLAFMFSVRDSKFSIGSVNAALGQVFYSLSLCMGITITYGSYLSKKESIPKSCISVALLDTCMAVLAGVAIFPAVFSFQLEPGQGPSLIFGTLPKVFGAIKGGSIFALLFFLLVFFAAVTSAVALLEVTVSFLIDKWKWKRGRAVLIVAVLLFLLGIPSSLSYGVLSDFKILNYNFFDFVGMLTDNILLPVGGILMCYYIGWKWKPQYLVDEIEQEGVRFRLKKLWIFCIRFITPILVLIVTISGFVSIANVVMK</sequence>
<proteinExistence type="predicted"/>
<dbReference type="AlphaFoldDB" id="A0A949JY56"/>
<evidence type="ECO:0000256" key="4">
    <source>
        <dbReference type="ARBA" id="ARBA00022989"/>
    </source>
</evidence>
<dbReference type="Pfam" id="PF00209">
    <property type="entry name" value="SNF"/>
    <property type="match status" value="2"/>
</dbReference>
<dbReference type="CDD" id="cd10336">
    <property type="entry name" value="SLC6sbd_Tyt1-Like"/>
    <property type="match status" value="1"/>
</dbReference>
<accession>A0A949JY56</accession>
<evidence type="ECO:0000256" key="3">
    <source>
        <dbReference type="ARBA" id="ARBA00022692"/>
    </source>
</evidence>
<feature type="transmembrane region" description="Helical" evidence="6">
    <location>
        <begin position="216"/>
        <end position="240"/>
    </location>
</feature>
<evidence type="ECO:0000256" key="6">
    <source>
        <dbReference type="SAM" id="Phobius"/>
    </source>
</evidence>
<name>A0A949JY56_9FIRM</name>
<feature type="transmembrane region" description="Helical" evidence="6">
    <location>
        <begin position="303"/>
        <end position="331"/>
    </location>
</feature>
<keyword evidence="2" id="KW-0813">Transport</keyword>
<feature type="transmembrane region" description="Helical" evidence="6">
    <location>
        <begin position="51"/>
        <end position="75"/>
    </location>
</feature>
<evidence type="ECO:0000256" key="1">
    <source>
        <dbReference type="ARBA" id="ARBA00004141"/>
    </source>
</evidence>
<dbReference type="PANTHER" id="PTHR42948:SF1">
    <property type="entry name" value="TRANSPORTER"/>
    <property type="match status" value="1"/>
</dbReference>
<dbReference type="Proteomes" id="UP000712157">
    <property type="component" value="Unassembled WGS sequence"/>
</dbReference>
<keyword evidence="3 6" id="KW-0812">Transmembrane</keyword>
<keyword evidence="8" id="KW-1185">Reference proteome</keyword>
<feature type="transmembrane region" description="Helical" evidence="6">
    <location>
        <begin position="21"/>
        <end position="39"/>
    </location>
</feature>
<dbReference type="EMBL" id="JAHQCW010000019">
    <property type="protein sequence ID" value="MBU9737363.1"/>
    <property type="molecule type" value="Genomic_DNA"/>
</dbReference>
<feature type="transmembrane region" description="Helical" evidence="6">
    <location>
        <begin position="177"/>
        <end position="196"/>
    </location>
</feature>
<dbReference type="InterPro" id="IPR047218">
    <property type="entry name" value="YocR/YhdH-like"/>
</dbReference>
<evidence type="ECO:0000256" key="5">
    <source>
        <dbReference type="ARBA" id="ARBA00023136"/>
    </source>
</evidence>
<gene>
    <name evidence="7" type="ORF">KTH89_12505</name>
</gene>
<feature type="transmembrane region" description="Helical" evidence="6">
    <location>
        <begin position="343"/>
        <end position="364"/>
    </location>
</feature>
<feature type="transmembrane region" description="Helical" evidence="6">
    <location>
        <begin position="147"/>
        <end position="165"/>
    </location>
</feature>
<dbReference type="InterPro" id="IPR000175">
    <property type="entry name" value="Na/ntran_symport"/>
</dbReference>
<dbReference type="PRINTS" id="PR00176">
    <property type="entry name" value="NANEUSMPORT"/>
</dbReference>
<keyword evidence="4 6" id="KW-1133">Transmembrane helix</keyword>
<evidence type="ECO:0000313" key="7">
    <source>
        <dbReference type="EMBL" id="MBU9737363.1"/>
    </source>
</evidence>
<evidence type="ECO:0000313" key="8">
    <source>
        <dbReference type="Proteomes" id="UP000712157"/>
    </source>
</evidence>
<comment type="subcellular location">
    <subcellularLocation>
        <location evidence="1">Membrane</location>
        <topology evidence="1">Multi-pass membrane protein</topology>
    </subcellularLocation>
</comment>
<dbReference type="RefSeq" id="WP_158348619.1">
    <property type="nucleotide sequence ID" value="NZ_JAHQCW010000019.1"/>
</dbReference>
<feature type="transmembrane region" description="Helical" evidence="6">
    <location>
        <begin position="384"/>
        <end position="402"/>
    </location>
</feature>
<reference evidence="7" key="1">
    <citation type="submission" date="2021-06" db="EMBL/GenBank/DDBJ databases">
        <title>Description of novel taxa of the family Lachnospiraceae.</title>
        <authorList>
            <person name="Chaplin A.V."/>
            <person name="Sokolova S.R."/>
            <person name="Pikina A.P."/>
            <person name="Korzhanova M."/>
            <person name="Belova V."/>
            <person name="Korostin D."/>
            <person name="Efimov B.A."/>
        </authorList>
    </citation>
    <scope>NUCLEOTIDE SEQUENCE</scope>
    <source>
        <strain evidence="7">ASD5720</strain>
    </source>
</reference>
<keyword evidence="5 6" id="KW-0472">Membrane</keyword>
<dbReference type="PANTHER" id="PTHR42948">
    <property type="entry name" value="TRANSPORTER"/>
    <property type="match status" value="1"/>
</dbReference>
<dbReference type="NCBIfam" id="NF037979">
    <property type="entry name" value="Na_transp"/>
    <property type="match status" value="1"/>
</dbReference>
<feature type="transmembrane region" description="Helical" evidence="6">
    <location>
        <begin position="423"/>
        <end position="448"/>
    </location>
</feature>
<feature type="transmembrane region" description="Helical" evidence="6">
    <location>
        <begin position="252"/>
        <end position="274"/>
    </location>
</feature>
<dbReference type="Gene3D" id="1.10.4160.10">
    <property type="entry name" value="Hydantoin permease"/>
    <property type="match status" value="1"/>
</dbReference>
<comment type="caution">
    <text evidence="7">The sequence shown here is derived from an EMBL/GenBank/DDBJ whole genome shotgun (WGS) entry which is preliminary data.</text>
</comment>
<dbReference type="SUPFAM" id="SSF161070">
    <property type="entry name" value="SNF-like"/>
    <property type="match status" value="1"/>
</dbReference>
<dbReference type="InterPro" id="IPR037272">
    <property type="entry name" value="SNS_sf"/>
</dbReference>
<feature type="transmembrane region" description="Helical" evidence="6">
    <location>
        <begin position="96"/>
        <end position="120"/>
    </location>
</feature>
<organism evidence="7 8">
    <name type="scientific">Diplocloster agilis</name>
    <dbReference type="NCBI Taxonomy" id="2850323"/>
    <lineage>
        <taxon>Bacteria</taxon>
        <taxon>Bacillati</taxon>
        <taxon>Bacillota</taxon>
        <taxon>Clostridia</taxon>
        <taxon>Lachnospirales</taxon>
        <taxon>Lachnospiraceae</taxon>
        <taxon>Diplocloster</taxon>
    </lineage>
</organism>
<dbReference type="GO" id="GO:0016020">
    <property type="term" value="C:membrane"/>
    <property type="evidence" value="ECO:0007669"/>
    <property type="project" value="UniProtKB-SubCell"/>
</dbReference>